<dbReference type="Pfam" id="PF01359">
    <property type="entry name" value="Transposase_1"/>
    <property type="match status" value="1"/>
</dbReference>
<dbReference type="EMBL" id="BMAU01021196">
    <property type="protein sequence ID" value="GFX97106.1"/>
    <property type="molecule type" value="Genomic_DNA"/>
</dbReference>
<protein>
    <submittedName>
        <fullName evidence="1">Mariner Mos1 transposase</fullName>
    </submittedName>
</protein>
<organism evidence="1 2">
    <name type="scientific">Trichonephila clavipes</name>
    <name type="common">Golden silk orbweaver</name>
    <name type="synonym">Nephila clavipes</name>
    <dbReference type="NCBI Taxonomy" id="2585209"/>
    <lineage>
        <taxon>Eukaryota</taxon>
        <taxon>Metazoa</taxon>
        <taxon>Ecdysozoa</taxon>
        <taxon>Arthropoda</taxon>
        <taxon>Chelicerata</taxon>
        <taxon>Arachnida</taxon>
        <taxon>Araneae</taxon>
        <taxon>Araneomorphae</taxon>
        <taxon>Entelegynae</taxon>
        <taxon>Araneoidea</taxon>
        <taxon>Nephilidae</taxon>
        <taxon>Trichonephila</taxon>
    </lineage>
</organism>
<dbReference type="GO" id="GO:0005634">
    <property type="term" value="C:nucleus"/>
    <property type="evidence" value="ECO:0007669"/>
    <property type="project" value="TreeGrafter"/>
</dbReference>
<gene>
    <name evidence="1" type="primary">mariner T</name>
    <name evidence="1" type="ORF">TNCV_555961</name>
</gene>
<dbReference type="GO" id="GO:0035861">
    <property type="term" value="C:site of double-strand break"/>
    <property type="evidence" value="ECO:0007669"/>
    <property type="project" value="TreeGrafter"/>
</dbReference>
<dbReference type="GO" id="GO:0031297">
    <property type="term" value="P:replication fork processing"/>
    <property type="evidence" value="ECO:0007669"/>
    <property type="project" value="TreeGrafter"/>
</dbReference>
<dbReference type="GO" id="GO:0046975">
    <property type="term" value="F:histone H3K36 methyltransferase activity"/>
    <property type="evidence" value="ECO:0007669"/>
    <property type="project" value="TreeGrafter"/>
</dbReference>
<proteinExistence type="predicted"/>
<dbReference type="GO" id="GO:0044547">
    <property type="term" value="F:DNA topoisomerase binding"/>
    <property type="evidence" value="ECO:0007669"/>
    <property type="project" value="TreeGrafter"/>
</dbReference>
<dbReference type="PANTHER" id="PTHR46060:SF2">
    <property type="entry name" value="HISTONE-LYSINE N-METHYLTRANSFERASE SETMAR"/>
    <property type="match status" value="1"/>
</dbReference>
<comment type="caution">
    <text evidence="1">The sequence shown here is derived from an EMBL/GenBank/DDBJ whole genome shotgun (WGS) entry which is preliminary data.</text>
</comment>
<dbReference type="GO" id="GO:0006303">
    <property type="term" value="P:double-strand break repair via nonhomologous end joining"/>
    <property type="evidence" value="ECO:0007669"/>
    <property type="project" value="TreeGrafter"/>
</dbReference>
<dbReference type="InterPro" id="IPR052709">
    <property type="entry name" value="Transposase-MT_Hybrid"/>
</dbReference>
<dbReference type="GO" id="GO:0003690">
    <property type="term" value="F:double-stranded DNA binding"/>
    <property type="evidence" value="ECO:0007669"/>
    <property type="project" value="TreeGrafter"/>
</dbReference>
<dbReference type="GO" id="GO:0003697">
    <property type="term" value="F:single-stranded DNA binding"/>
    <property type="evidence" value="ECO:0007669"/>
    <property type="project" value="TreeGrafter"/>
</dbReference>
<reference evidence="1" key="1">
    <citation type="submission" date="2020-08" db="EMBL/GenBank/DDBJ databases">
        <title>Multicomponent nature underlies the extraordinary mechanical properties of spider dragline silk.</title>
        <authorList>
            <person name="Kono N."/>
            <person name="Nakamura H."/>
            <person name="Mori M."/>
            <person name="Yoshida Y."/>
            <person name="Ohtoshi R."/>
            <person name="Malay A.D."/>
            <person name="Moran D.A.P."/>
            <person name="Tomita M."/>
            <person name="Numata K."/>
            <person name="Arakawa K."/>
        </authorList>
    </citation>
    <scope>NUCLEOTIDE SEQUENCE</scope>
</reference>
<dbReference type="GO" id="GO:0044774">
    <property type="term" value="P:mitotic DNA integrity checkpoint signaling"/>
    <property type="evidence" value="ECO:0007669"/>
    <property type="project" value="TreeGrafter"/>
</dbReference>
<dbReference type="GO" id="GO:0015074">
    <property type="term" value="P:DNA integration"/>
    <property type="evidence" value="ECO:0007669"/>
    <property type="project" value="TreeGrafter"/>
</dbReference>
<evidence type="ECO:0000313" key="1">
    <source>
        <dbReference type="EMBL" id="GFX97106.1"/>
    </source>
</evidence>
<sequence>MGKIKKVGGWVPHELMDRQQEDRKIVCEVLLARYLHHIMTGDEKWIKFENPKRNRSYFDPGQPSKSTARWNRIDHKTIMCIFWNQEGPIYYELPKPDEIINTDRYKQQLLNLNDTIL</sequence>
<dbReference type="InterPro" id="IPR036397">
    <property type="entry name" value="RNaseH_sf"/>
</dbReference>
<dbReference type="GO" id="GO:0000014">
    <property type="term" value="F:single-stranded DNA endodeoxyribonuclease activity"/>
    <property type="evidence" value="ECO:0007669"/>
    <property type="project" value="TreeGrafter"/>
</dbReference>
<dbReference type="Proteomes" id="UP000887159">
    <property type="component" value="Unassembled WGS sequence"/>
</dbReference>
<evidence type="ECO:0000313" key="2">
    <source>
        <dbReference type="Proteomes" id="UP000887159"/>
    </source>
</evidence>
<accession>A0A8X6RKM3</accession>
<dbReference type="InterPro" id="IPR001888">
    <property type="entry name" value="Transposase_1"/>
</dbReference>
<dbReference type="Gene3D" id="3.30.420.10">
    <property type="entry name" value="Ribonuclease H-like superfamily/Ribonuclease H"/>
    <property type="match status" value="1"/>
</dbReference>
<dbReference type="PANTHER" id="PTHR46060">
    <property type="entry name" value="MARINER MOS1 TRANSPOSASE-LIKE PROTEIN"/>
    <property type="match status" value="1"/>
</dbReference>
<keyword evidence="2" id="KW-1185">Reference proteome</keyword>
<dbReference type="GO" id="GO:0000793">
    <property type="term" value="C:condensed chromosome"/>
    <property type="evidence" value="ECO:0007669"/>
    <property type="project" value="TreeGrafter"/>
</dbReference>
<dbReference type="AlphaFoldDB" id="A0A8X6RKM3"/>
<name>A0A8X6RKM3_TRICX</name>
<dbReference type="GO" id="GO:0042800">
    <property type="term" value="F:histone H3K4 methyltransferase activity"/>
    <property type="evidence" value="ECO:0007669"/>
    <property type="project" value="TreeGrafter"/>
</dbReference>
<dbReference type="GO" id="GO:0000729">
    <property type="term" value="P:DNA double-strand break processing"/>
    <property type="evidence" value="ECO:0007669"/>
    <property type="project" value="TreeGrafter"/>
</dbReference>